<reference evidence="2 3" key="1">
    <citation type="submission" date="2022-03" db="EMBL/GenBank/DDBJ databases">
        <title>Novel taxa within the pig intestine.</title>
        <authorList>
            <person name="Wylensek D."/>
            <person name="Bishof K."/>
            <person name="Afrizal A."/>
            <person name="Clavel T."/>
        </authorList>
    </citation>
    <scope>NUCLEOTIDE SEQUENCE [LARGE SCALE GENOMIC DNA]</scope>
    <source>
        <strain evidence="2 3">CLA-KB-P66</strain>
    </source>
</reference>
<dbReference type="Gene3D" id="3.30.420.40">
    <property type="match status" value="1"/>
</dbReference>
<keyword evidence="3" id="KW-1185">Reference proteome</keyword>
<dbReference type="InterPro" id="IPR003695">
    <property type="entry name" value="Ppx_GppA_N"/>
</dbReference>
<dbReference type="EMBL" id="JALBUT010000005">
    <property type="protein sequence ID" value="MDX8415683.1"/>
    <property type="molecule type" value="Genomic_DNA"/>
</dbReference>
<accession>A0ABU4WGK4</accession>
<dbReference type="InterPro" id="IPR043129">
    <property type="entry name" value="ATPase_NBD"/>
</dbReference>
<evidence type="ECO:0000313" key="2">
    <source>
        <dbReference type="EMBL" id="MDX8415683.1"/>
    </source>
</evidence>
<gene>
    <name evidence="2" type="ORF">MOX91_05755</name>
</gene>
<protein>
    <recommendedName>
        <fullName evidence="1">Ppx/GppA phosphatase N-terminal domain-containing protein</fullName>
    </recommendedName>
</protein>
<evidence type="ECO:0000259" key="1">
    <source>
        <dbReference type="Pfam" id="PF02541"/>
    </source>
</evidence>
<comment type="caution">
    <text evidence="2">The sequence shown here is derived from an EMBL/GenBank/DDBJ whole genome shotgun (WGS) entry which is preliminary data.</text>
</comment>
<dbReference type="PANTHER" id="PTHR30005:SF0">
    <property type="entry name" value="RETROGRADE REGULATION PROTEIN 2"/>
    <property type="match status" value="1"/>
</dbReference>
<proteinExistence type="predicted"/>
<dbReference type="Proteomes" id="UP001275932">
    <property type="component" value="Unassembled WGS sequence"/>
</dbReference>
<dbReference type="InterPro" id="IPR050273">
    <property type="entry name" value="GppA/Ppx_hydrolase"/>
</dbReference>
<evidence type="ECO:0000313" key="3">
    <source>
        <dbReference type="Proteomes" id="UP001275932"/>
    </source>
</evidence>
<dbReference type="Pfam" id="PF02541">
    <property type="entry name" value="Ppx-GppA"/>
    <property type="match status" value="1"/>
</dbReference>
<sequence length="300" mass="32528">METLFIDIGSNSIKSLLADFKGGKVAATADRSEHSRISSPEGLKSDAAKIIEDAVSSLCKRSMKNSEKFDVFCFGTSALRESKNAGEVLAELKSRGIEIRVLSGKEEAELSFEGAMGDSYLNISSDSSVVYGDLGGGSMEFVSREKSKIIAMDSLPIGAVRLTNSFTENGVLNRAGLKERCSLLLKRISVPKGDFKLVVAGGALSAARFILGNGEFCEKRELSLDDFNFCLNLADELGAEGLSEKFGTPQNRGDILPAAFLCLMEVLRHFESPFMVHTQISLRYGVANAYFKYGKSLKKI</sequence>
<dbReference type="Gene3D" id="3.30.420.150">
    <property type="entry name" value="Exopolyphosphatase. Domain 2"/>
    <property type="match status" value="1"/>
</dbReference>
<dbReference type="PANTHER" id="PTHR30005">
    <property type="entry name" value="EXOPOLYPHOSPHATASE"/>
    <property type="match status" value="1"/>
</dbReference>
<name>A0ABU4WGK4_9BACT</name>
<dbReference type="RefSeq" id="WP_370397128.1">
    <property type="nucleotide sequence ID" value="NZ_JALBUT010000005.1"/>
</dbReference>
<organism evidence="2 3">
    <name type="scientific">Intestinicryptomonas porci</name>
    <dbReference type="NCBI Taxonomy" id="2926320"/>
    <lineage>
        <taxon>Bacteria</taxon>
        <taxon>Pseudomonadati</taxon>
        <taxon>Verrucomicrobiota</taxon>
        <taxon>Opitutia</taxon>
        <taxon>Opitutales</taxon>
        <taxon>Intestinicryptomonaceae</taxon>
        <taxon>Intestinicryptomonas</taxon>
    </lineage>
</organism>
<feature type="domain" description="Ppx/GppA phosphatase N-terminal" evidence="1">
    <location>
        <begin position="58"/>
        <end position="286"/>
    </location>
</feature>
<dbReference type="SUPFAM" id="SSF53067">
    <property type="entry name" value="Actin-like ATPase domain"/>
    <property type="match status" value="2"/>
</dbReference>